<dbReference type="InterPro" id="IPR011417">
    <property type="entry name" value="ANTH_dom"/>
</dbReference>
<dbReference type="Gene3D" id="1.25.40.90">
    <property type="match status" value="1"/>
</dbReference>
<dbReference type="InterPro" id="IPR045192">
    <property type="entry name" value="AP180-like"/>
</dbReference>
<keyword evidence="3" id="KW-0333">Golgi apparatus</keyword>
<feature type="region of interest" description="Disordered" evidence="5">
    <location>
        <begin position="312"/>
        <end position="338"/>
    </location>
</feature>
<dbReference type="Proteomes" id="UP001227230">
    <property type="component" value="Chromosome 1"/>
</dbReference>
<name>A0ABY9BE39_VITVI</name>
<dbReference type="SUPFAM" id="SSF48464">
    <property type="entry name" value="ENTH/VHS domain"/>
    <property type="match status" value="1"/>
</dbReference>
<comment type="subcellular location">
    <subcellularLocation>
        <location evidence="1">Cytoplasmic vesicle</location>
        <location evidence="1">Clathrin-coated vesicle</location>
    </subcellularLocation>
    <subcellularLocation>
        <location evidence="2">Golgi apparatus</location>
    </subcellularLocation>
</comment>
<evidence type="ECO:0000256" key="3">
    <source>
        <dbReference type="ARBA" id="ARBA00023034"/>
    </source>
</evidence>
<organism evidence="7 8">
    <name type="scientific">Vitis vinifera</name>
    <name type="common">Grape</name>
    <dbReference type="NCBI Taxonomy" id="29760"/>
    <lineage>
        <taxon>Eukaryota</taxon>
        <taxon>Viridiplantae</taxon>
        <taxon>Streptophyta</taxon>
        <taxon>Embryophyta</taxon>
        <taxon>Tracheophyta</taxon>
        <taxon>Spermatophyta</taxon>
        <taxon>Magnoliopsida</taxon>
        <taxon>eudicotyledons</taxon>
        <taxon>Gunneridae</taxon>
        <taxon>Pentapetalae</taxon>
        <taxon>rosids</taxon>
        <taxon>Vitales</taxon>
        <taxon>Vitaceae</taxon>
        <taxon>Viteae</taxon>
        <taxon>Vitis</taxon>
    </lineage>
</organism>
<dbReference type="SMART" id="SM00273">
    <property type="entry name" value="ENTH"/>
    <property type="match status" value="1"/>
</dbReference>
<feature type="domain" description="ENTH" evidence="6">
    <location>
        <begin position="24"/>
        <end position="162"/>
    </location>
</feature>
<dbReference type="Gene3D" id="1.20.58.150">
    <property type="entry name" value="ANTH domain"/>
    <property type="match status" value="1"/>
</dbReference>
<evidence type="ECO:0000256" key="1">
    <source>
        <dbReference type="ARBA" id="ARBA00004132"/>
    </source>
</evidence>
<evidence type="ECO:0000313" key="7">
    <source>
        <dbReference type="EMBL" id="WJZ80600.1"/>
    </source>
</evidence>
<dbReference type="PROSITE" id="PS50942">
    <property type="entry name" value="ENTH"/>
    <property type="match status" value="1"/>
</dbReference>
<evidence type="ECO:0000313" key="8">
    <source>
        <dbReference type="Proteomes" id="UP001227230"/>
    </source>
</evidence>
<dbReference type="InterPro" id="IPR013809">
    <property type="entry name" value="ENTH"/>
</dbReference>
<accession>A0ABY9BE39</accession>
<dbReference type="InterPro" id="IPR008942">
    <property type="entry name" value="ENTH_VHS"/>
</dbReference>
<keyword evidence="8" id="KW-1185">Reference proteome</keyword>
<evidence type="ECO:0000256" key="2">
    <source>
        <dbReference type="ARBA" id="ARBA00004555"/>
    </source>
</evidence>
<gene>
    <name evidence="7" type="ORF">VitviT2T_000507</name>
</gene>
<feature type="compositionally biased region" description="Low complexity" evidence="5">
    <location>
        <begin position="312"/>
        <end position="330"/>
    </location>
</feature>
<sequence length="457" mass="52411">MQRRIRQVFTALREQGCVGHAKVATIGGFCDLDLVIVKATAPNDLPLSERYVHQLLKIFSISPASFQAFSHSFTRRFGRTRCWRVALKCLLLLHRLLRMVPQDSPFRAELLWIRSNGLLSLYPCHFRDTSSSSSQDYTAFITFYAQLLDEAIDCFSMDDKATENGSEEFESLSDKMKEMGRVLEVLPQLQSLIDRVMDCRPTGSASRSFLIKSAMKHIIRDSFTCYSTFQREIVVVMDNLFQLPYRSCIAAFNIYKKAAVQAAQLCEFYDWCKAGGLCGSYEYPFIDRIPHLQIRALENVLHGMWQLTDSSSSNTSSSSMLGSPSPSPSSFTEDDGDKQMVRTREIVVSTRWEKFEEDEEKPLLQLEVSNASWEALLEESIVVSHVPPNYLFWNSNGYSHVYNDQIKDPHEDSQLMDGWKMQIYNPFYHPQNMINYHGLERQVALQNHGDNESSEKV</sequence>
<protein>
    <recommendedName>
        <fullName evidence="6">ENTH domain-containing protein</fullName>
    </recommendedName>
</protein>
<dbReference type="PANTHER" id="PTHR22951">
    <property type="entry name" value="CLATHRIN ASSEMBLY PROTEIN"/>
    <property type="match status" value="1"/>
</dbReference>
<keyword evidence="4" id="KW-0968">Cytoplasmic vesicle</keyword>
<proteinExistence type="predicted"/>
<dbReference type="Pfam" id="PF07651">
    <property type="entry name" value="ANTH"/>
    <property type="match status" value="1"/>
</dbReference>
<dbReference type="PANTHER" id="PTHR22951:SF22">
    <property type="entry name" value="ENTH DOMAIN-CONTAINING PROTEIN"/>
    <property type="match status" value="1"/>
</dbReference>
<evidence type="ECO:0000256" key="5">
    <source>
        <dbReference type="SAM" id="MobiDB-lite"/>
    </source>
</evidence>
<reference evidence="7 8" key="1">
    <citation type="journal article" date="2023" name="Hortic Res">
        <title>The complete reference genome for grapevine (Vitis vinifera L.) genetics and breeding.</title>
        <authorList>
            <person name="Shi X."/>
            <person name="Cao S."/>
            <person name="Wang X."/>
            <person name="Huang S."/>
            <person name="Wang Y."/>
            <person name="Liu Z."/>
            <person name="Liu W."/>
            <person name="Leng X."/>
            <person name="Peng Y."/>
            <person name="Wang N."/>
            <person name="Wang Y."/>
            <person name="Ma Z."/>
            <person name="Xu X."/>
            <person name="Zhang F."/>
            <person name="Xue H."/>
            <person name="Zhong H."/>
            <person name="Wang Y."/>
            <person name="Zhang K."/>
            <person name="Velt A."/>
            <person name="Avia K."/>
            <person name="Holtgrawe D."/>
            <person name="Grimplet J."/>
            <person name="Matus J.T."/>
            <person name="Ware D."/>
            <person name="Wu X."/>
            <person name="Wang H."/>
            <person name="Liu C."/>
            <person name="Fang Y."/>
            <person name="Rustenholz C."/>
            <person name="Cheng Z."/>
            <person name="Xiao H."/>
            <person name="Zhou Y."/>
        </authorList>
    </citation>
    <scope>NUCLEOTIDE SEQUENCE [LARGE SCALE GENOMIC DNA]</scope>
    <source>
        <strain evidence="8">cv. Pinot noir / PN40024</strain>
        <tissue evidence="7">Leaf</tissue>
    </source>
</reference>
<evidence type="ECO:0000259" key="6">
    <source>
        <dbReference type="PROSITE" id="PS50942"/>
    </source>
</evidence>
<dbReference type="InterPro" id="IPR014712">
    <property type="entry name" value="ANTH_dom_sf"/>
</dbReference>
<dbReference type="EMBL" id="CP126648">
    <property type="protein sequence ID" value="WJZ80600.1"/>
    <property type="molecule type" value="Genomic_DNA"/>
</dbReference>
<evidence type="ECO:0000256" key="4">
    <source>
        <dbReference type="ARBA" id="ARBA00023329"/>
    </source>
</evidence>
<dbReference type="SUPFAM" id="SSF89009">
    <property type="entry name" value="GAT-like domain"/>
    <property type="match status" value="1"/>
</dbReference>